<evidence type="ECO:0000256" key="1">
    <source>
        <dbReference type="SAM" id="MobiDB-lite"/>
    </source>
</evidence>
<dbReference type="Proteomes" id="UP000578036">
    <property type="component" value="Unassembled WGS sequence"/>
</dbReference>
<dbReference type="AlphaFoldDB" id="A0A7W4YUU3"/>
<feature type="compositionally biased region" description="Basic and acidic residues" evidence="1">
    <location>
        <begin position="67"/>
        <end position="80"/>
    </location>
</feature>
<evidence type="ECO:0000313" key="2">
    <source>
        <dbReference type="EMBL" id="MBB3010666.1"/>
    </source>
</evidence>
<proteinExistence type="predicted"/>
<dbReference type="EMBL" id="JACHWF010000009">
    <property type="protein sequence ID" value="MBB3010666.1"/>
    <property type="molecule type" value="Genomic_DNA"/>
</dbReference>
<feature type="region of interest" description="Disordered" evidence="1">
    <location>
        <begin position="57"/>
        <end position="80"/>
    </location>
</feature>
<comment type="caution">
    <text evidence="2">The sequence shown here is derived from an EMBL/GenBank/DDBJ whole genome shotgun (WGS) entry which is preliminary data.</text>
</comment>
<sequence>MTTCITCEHFTLKPRAGEGQEHLRASDIAHAKVGMGRCLKETLALRWQAAETDRKCDMHSPVSEEQAAQRREWIKGRVPA</sequence>
<dbReference type="RefSeq" id="WP_183300705.1">
    <property type="nucleotide sequence ID" value="NZ_JACHWF010000009.1"/>
</dbReference>
<name>A0A7W4YUU3_9BURK</name>
<reference evidence="2 3" key="1">
    <citation type="submission" date="2020-08" db="EMBL/GenBank/DDBJ databases">
        <title>Genomic Encyclopedia of Type Strains, Phase IV (KMG-V): Genome sequencing to study the core and pangenomes of soil and plant-associated prokaryotes.</title>
        <authorList>
            <person name="Whitman W."/>
        </authorList>
    </citation>
    <scope>NUCLEOTIDE SEQUENCE [LARGE SCALE GENOMIC DNA]</scope>
    <source>
        <strain evidence="2 3">SLV-2362</strain>
    </source>
</reference>
<accession>A0A7W4YUU3</accession>
<evidence type="ECO:0000313" key="3">
    <source>
        <dbReference type="Proteomes" id="UP000578036"/>
    </source>
</evidence>
<keyword evidence="3" id="KW-1185">Reference proteome</keyword>
<protein>
    <submittedName>
        <fullName evidence="2">Uncharacterized protein</fullName>
    </submittedName>
</protein>
<organism evidence="2 3">
    <name type="scientific">Cupriavidus alkaliphilus</name>
    <dbReference type="NCBI Taxonomy" id="942866"/>
    <lineage>
        <taxon>Bacteria</taxon>
        <taxon>Pseudomonadati</taxon>
        <taxon>Pseudomonadota</taxon>
        <taxon>Betaproteobacteria</taxon>
        <taxon>Burkholderiales</taxon>
        <taxon>Burkholderiaceae</taxon>
        <taxon>Cupriavidus</taxon>
    </lineage>
</organism>
<gene>
    <name evidence="2" type="ORF">FHX61_005347</name>
</gene>